<dbReference type="EMBL" id="CM007390">
    <property type="protein sequence ID" value="ONK55925.1"/>
    <property type="molecule type" value="Genomic_DNA"/>
</dbReference>
<feature type="repeat" description="WD" evidence="3">
    <location>
        <begin position="50"/>
        <end position="82"/>
    </location>
</feature>
<dbReference type="PROSITE" id="PS50082">
    <property type="entry name" value="WD_REPEATS_2"/>
    <property type="match status" value="1"/>
</dbReference>
<dbReference type="InterPro" id="IPR036322">
    <property type="entry name" value="WD40_repeat_dom_sf"/>
</dbReference>
<gene>
    <name evidence="4" type="ORF">A4U43_C10F2360</name>
</gene>
<reference evidence="5" key="1">
    <citation type="journal article" date="2017" name="Nat. Commun.">
        <title>The asparagus genome sheds light on the origin and evolution of a young Y chromosome.</title>
        <authorList>
            <person name="Harkess A."/>
            <person name="Zhou J."/>
            <person name="Xu C."/>
            <person name="Bowers J.E."/>
            <person name="Van der Hulst R."/>
            <person name="Ayyampalayam S."/>
            <person name="Mercati F."/>
            <person name="Riccardi P."/>
            <person name="McKain M.R."/>
            <person name="Kakrana A."/>
            <person name="Tang H."/>
            <person name="Ray J."/>
            <person name="Groenendijk J."/>
            <person name="Arikit S."/>
            <person name="Mathioni S.M."/>
            <person name="Nakano M."/>
            <person name="Shan H."/>
            <person name="Telgmann-Rauber A."/>
            <person name="Kanno A."/>
            <person name="Yue Z."/>
            <person name="Chen H."/>
            <person name="Li W."/>
            <person name="Chen Y."/>
            <person name="Xu X."/>
            <person name="Zhang Y."/>
            <person name="Luo S."/>
            <person name="Chen H."/>
            <person name="Gao J."/>
            <person name="Mao Z."/>
            <person name="Pires J.C."/>
            <person name="Luo M."/>
            <person name="Kudrna D."/>
            <person name="Wing R.A."/>
            <person name="Meyers B.C."/>
            <person name="Yi K."/>
            <person name="Kong H."/>
            <person name="Lavrijsen P."/>
            <person name="Sunseri F."/>
            <person name="Falavigna A."/>
            <person name="Ye Y."/>
            <person name="Leebens-Mack J.H."/>
            <person name="Chen G."/>
        </authorList>
    </citation>
    <scope>NUCLEOTIDE SEQUENCE [LARGE SCALE GENOMIC DNA]</scope>
    <source>
        <strain evidence="5">cv. DH0086</strain>
    </source>
</reference>
<dbReference type="AlphaFoldDB" id="A0A5P1E399"/>
<keyword evidence="2" id="KW-0677">Repeat</keyword>
<organism evidence="4 5">
    <name type="scientific">Asparagus officinalis</name>
    <name type="common">Garden asparagus</name>
    <dbReference type="NCBI Taxonomy" id="4686"/>
    <lineage>
        <taxon>Eukaryota</taxon>
        <taxon>Viridiplantae</taxon>
        <taxon>Streptophyta</taxon>
        <taxon>Embryophyta</taxon>
        <taxon>Tracheophyta</taxon>
        <taxon>Spermatophyta</taxon>
        <taxon>Magnoliopsida</taxon>
        <taxon>Liliopsida</taxon>
        <taxon>Asparagales</taxon>
        <taxon>Asparagaceae</taxon>
        <taxon>Asparagoideae</taxon>
        <taxon>Asparagus</taxon>
    </lineage>
</organism>
<dbReference type="InterPro" id="IPR001680">
    <property type="entry name" value="WD40_rpt"/>
</dbReference>
<keyword evidence="1 3" id="KW-0853">WD repeat</keyword>
<dbReference type="PROSITE" id="PS50294">
    <property type="entry name" value="WD_REPEATS_REGION"/>
    <property type="match status" value="1"/>
</dbReference>
<dbReference type="SMART" id="SM00320">
    <property type="entry name" value="WD40"/>
    <property type="match status" value="7"/>
</dbReference>
<name>A0A5P1E399_ASPOF</name>
<proteinExistence type="predicted"/>
<dbReference type="OrthoDB" id="4869960at2759"/>
<dbReference type="Proteomes" id="UP000243459">
    <property type="component" value="Chromosome 10"/>
</dbReference>
<dbReference type="Gramene" id="ONK55925">
    <property type="protein sequence ID" value="ONK55925"/>
    <property type="gene ID" value="A4U43_C10F2360"/>
</dbReference>
<evidence type="ECO:0000313" key="4">
    <source>
        <dbReference type="EMBL" id="ONK55925.1"/>
    </source>
</evidence>
<dbReference type="InterPro" id="IPR045151">
    <property type="entry name" value="DCAF8"/>
</dbReference>
<evidence type="ECO:0000313" key="5">
    <source>
        <dbReference type="Proteomes" id="UP000243459"/>
    </source>
</evidence>
<dbReference type="PANTHER" id="PTHR15574:SF21">
    <property type="entry name" value="DDB1- AND CUL4-ASSOCIATED FACTOR 8"/>
    <property type="match status" value="1"/>
</dbReference>
<dbReference type="Pfam" id="PF00400">
    <property type="entry name" value="WD40"/>
    <property type="match status" value="3"/>
</dbReference>
<evidence type="ECO:0000256" key="2">
    <source>
        <dbReference type="ARBA" id="ARBA00022737"/>
    </source>
</evidence>
<dbReference type="GO" id="GO:0005737">
    <property type="term" value="C:cytoplasm"/>
    <property type="evidence" value="ECO:0007669"/>
    <property type="project" value="TreeGrafter"/>
</dbReference>
<dbReference type="SUPFAM" id="SSF50978">
    <property type="entry name" value="WD40 repeat-like"/>
    <property type="match status" value="1"/>
</dbReference>
<dbReference type="OMA" id="CCSIDES"/>
<dbReference type="Gene3D" id="2.130.10.10">
    <property type="entry name" value="YVTN repeat-like/Quinoprotein amine dehydrogenase"/>
    <property type="match status" value="1"/>
</dbReference>
<protein>
    <submittedName>
        <fullName evidence="4">Uncharacterized protein</fullName>
    </submittedName>
</protein>
<accession>A0A5P1E399</accession>
<dbReference type="GO" id="GO:0080008">
    <property type="term" value="C:Cul4-RING E3 ubiquitin ligase complex"/>
    <property type="evidence" value="ECO:0007669"/>
    <property type="project" value="TreeGrafter"/>
</dbReference>
<dbReference type="PANTHER" id="PTHR15574">
    <property type="entry name" value="WD REPEAT DOMAIN-CONTAINING FAMILY"/>
    <property type="match status" value="1"/>
</dbReference>
<evidence type="ECO:0000256" key="1">
    <source>
        <dbReference type="ARBA" id="ARBA00022574"/>
    </source>
</evidence>
<dbReference type="InterPro" id="IPR015943">
    <property type="entry name" value="WD40/YVTN_repeat-like_dom_sf"/>
</dbReference>
<keyword evidence="5" id="KW-1185">Reference proteome</keyword>
<evidence type="ECO:0000256" key="3">
    <source>
        <dbReference type="PROSITE-ProRule" id="PRU00221"/>
    </source>
</evidence>
<sequence length="440" mass="48762">MRSLKRKRVPGRGLDGLRQREVGDIAPRNFEHLVAASEDLVLKLGIHRKLEKHGGCVNTLSFNADGSIIVTGSDDRTVILWDWDAGLIKLEFESGHSRNVLQAQMMPCTNDRALVTCGADGEVRHAQVLEGGQVNTQVLSQHEGRAHKIAVEPGSPHTFYTCGEDGLLQHFDLRTKSAAKLFICNSFRDRSDYMPVISLYTIAIDPRNPNLFAIGGSDEYARVYDIRKYGLDGSTNSGHPTDCFCPVHLIGDRQVGISGLAFSDISELLVSYNDELIYLFSKDQGLGPKPVDKYLNCTVEGNVEDSNAKHEPQVYRGHQNRDTLKGVRFFGPKCEYVASGSDCGSIFIWRKRDGRLLRVIEGGKCVVNCVEPHPHETVLASSGVENDVKIWTPTAFEPPSPVNVGEFRMPDRLDYCVIAPYDGDEDDIDGVDCDDNYDDS</sequence>